<accession>A0A4C1TR64</accession>
<reference evidence="1 2" key="1">
    <citation type="journal article" date="2019" name="Commun. Biol.">
        <title>The bagworm genome reveals a unique fibroin gene that provides high tensile strength.</title>
        <authorList>
            <person name="Kono N."/>
            <person name="Nakamura H."/>
            <person name="Ohtoshi R."/>
            <person name="Tomita M."/>
            <person name="Numata K."/>
            <person name="Arakawa K."/>
        </authorList>
    </citation>
    <scope>NUCLEOTIDE SEQUENCE [LARGE SCALE GENOMIC DNA]</scope>
</reference>
<evidence type="ECO:0000313" key="1">
    <source>
        <dbReference type="EMBL" id="GBP16448.1"/>
    </source>
</evidence>
<sequence length="210" mass="23532">MIEGSKLIEKKGYLIKGDQVERRARVVGIPDLLLIRRYTTVEVVTSCSYPVRESHLIYRPRHGSTTQVSIARVNKAHLSESIHLESGKNKTGNIVYPDAYELSDKSGAAPRAPVLGLCYRFSLGLLKYRFRPRKINESCAAAAGPTSLTRVTLAGRGRGPARARSGVNEIMKRNRGCEAILVKLNDTRTSSRHERHRRERVALNFSTPFF</sequence>
<protein>
    <submittedName>
        <fullName evidence="1">Uncharacterized protein</fullName>
    </submittedName>
</protein>
<organism evidence="1 2">
    <name type="scientific">Eumeta variegata</name>
    <name type="common">Bagworm moth</name>
    <name type="synonym">Eumeta japonica</name>
    <dbReference type="NCBI Taxonomy" id="151549"/>
    <lineage>
        <taxon>Eukaryota</taxon>
        <taxon>Metazoa</taxon>
        <taxon>Ecdysozoa</taxon>
        <taxon>Arthropoda</taxon>
        <taxon>Hexapoda</taxon>
        <taxon>Insecta</taxon>
        <taxon>Pterygota</taxon>
        <taxon>Neoptera</taxon>
        <taxon>Endopterygota</taxon>
        <taxon>Lepidoptera</taxon>
        <taxon>Glossata</taxon>
        <taxon>Ditrysia</taxon>
        <taxon>Tineoidea</taxon>
        <taxon>Psychidae</taxon>
        <taxon>Oiketicinae</taxon>
        <taxon>Eumeta</taxon>
    </lineage>
</organism>
<proteinExistence type="predicted"/>
<keyword evidence="2" id="KW-1185">Reference proteome</keyword>
<comment type="caution">
    <text evidence="1">The sequence shown here is derived from an EMBL/GenBank/DDBJ whole genome shotgun (WGS) entry which is preliminary data.</text>
</comment>
<dbReference type="EMBL" id="BGZK01000079">
    <property type="protein sequence ID" value="GBP16448.1"/>
    <property type="molecule type" value="Genomic_DNA"/>
</dbReference>
<name>A0A4C1TR64_EUMVA</name>
<dbReference type="AlphaFoldDB" id="A0A4C1TR64"/>
<dbReference type="Proteomes" id="UP000299102">
    <property type="component" value="Unassembled WGS sequence"/>
</dbReference>
<evidence type="ECO:0000313" key="2">
    <source>
        <dbReference type="Proteomes" id="UP000299102"/>
    </source>
</evidence>
<gene>
    <name evidence="1" type="ORF">EVAR_10026_1</name>
</gene>